<gene>
    <name evidence="1" type="ORF">OG563_44430</name>
</gene>
<dbReference type="SUPFAM" id="SSF54427">
    <property type="entry name" value="NTF2-like"/>
    <property type="match status" value="1"/>
</dbReference>
<accession>A0ABZ1YV44</accession>
<organism evidence="1 2">
    <name type="scientific">Nocardia vinacea</name>
    <dbReference type="NCBI Taxonomy" id="96468"/>
    <lineage>
        <taxon>Bacteria</taxon>
        <taxon>Bacillati</taxon>
        <taxon>Actinomycetota</taxon>
        <taxon>Actinomycetes</taxon>
        <taxon>Mycobacteriales</taxon>
        <taxon>Nocardiaceae</taxon>
        <taxon>Nocardia</taxon>
    </lineage>
</organism>
<dbReference type="Gene3D" id="3.10.450.50">
    <property type="match status" value="1"/>
</dbReference>
<protein>
    <submittedName>
        <fullName evidence="1">Nuclear transport factor 2 family protein</fullName>
    </submittedName>
</protein>
<dbReference type="Proteomes" id="UP001432062">
    <property type="component" value="Chromosome"/>
</dbReference>
<reference evidence="1" key="1">
    <citation type="submission" date="2022-10" db="EMBL/GenBank/DDBJ databases">
        <title>The complete genomes of actinobacterial strains from the NBC collection.</title>
        <authorList>
            <person name="Joergensen T.S."/>
            <person name="Alvarez Arevalo M."/>
            <person name="Sterndorff E.B."/>
            <person name="Faurdal D."/>
            <person name="Vuksanovic O."/>
            <person name="Mourched A.-S."/>
            <person name="Charusanti P."/>
            <person name="Shaw S."/>
            <person name="Blin K."/>
            <person name="Weber T."/>
        </authorList>
    </citation>
    <scope>NUCLEOTIDE SEQUENCE</scope>
    <source>
        <strain evidence="1">NBC_01482</strain>
    </source>
</reference>
<dbReference type="EMBL" id="CP109441">
    <property type="protein sequence ID" value="WUV46046.1"/>
    <property type="molecule type" value="Genomic_DNA"/>
</dbReference>
<dbReference type="RefSeq" id="WP_329409609.1">
    <property type="nucleotide sequence ID" value="NZ_CP109441.1"/>
</dbReference>
<dbReference type="InterPro" id="IPR032710">
    <property type="entry name" value="NTF2-like_dom_sf"/>
</dbReference>
<sequence length="103" mass="11691">MTQQLDPTVQEFVTALNDSDQARFYAILTDDATMSDDGVERNLVQWTDSEIFGSNGRMNVESIGDHGTELVADYTNSRWGSMRTTWRFTVRDSKISRFETGQA</sequence>
<evidence type="ECO:0000313" key="1">
    <source>
        <dbReference type="EMBL" id="WUV46046.1"/>
    </source>
</evidence>
<name>A0ABZ1YV44_9NOCA</name>
<proteinExistence type="predicted"/>
<keyword evidence="2" id="KW-1185">Reference proteome</keyword>
<evidence type="ECO:0000313" key="2">
    <source>
        <dbReference type="Proteomes" id="UP001432062"/>
    </source>
</evidence>